<dbReference type="Gene3D" id="3.30.390.130">
    <property type="match status" value="1"/>
</dbReference>
<dbReference type="Proteomes" id="UP000316079">
    <property type="component" value="Unassembled WGS sequence"/>
</dbReference>
<dbReference type="GO" id="GO:0016567">
    <property type="term" value="P:protein ubiquitination"/>
    <property type="evidence" value="ECO:0007669"/>
    <property type="project" value="UniProtKB-UniRule"/>
</dbReference>
<comment type="subcellular location">
    <subcellularLocation>
        <location evidence="5">Cytoplasm</location>
    </subcellularLocation>
</comment>
<keyword evidence="4 5" id="KW-0479">Metal-binding</keyword>
<keyword evidence="5" id="KW-0863">Zinc-finger</keyword>
<sequence length="192" mass="21278">MKRADEHREAQLIMGASQSKDKMHCTRYLDGQGPPSLAEAVRAEMPGSNVQNKKKVIKPGTQPDGGTLNWSIERRSLPGHPKCDTIQIIFHFEDGIQSEMHPHPGHRFRGSDTVAFLPQSTTGTRVLRLLDQAFQHRLLFTVVADGNSGEYCVRPADIPLKTRDTAGLDGLGYPDPSYMKTVKKCLAMKGIK</sequence>
<dbReference type="EC" id="2.3.2.27" evidence="5"/>
<dbReference type="OrthoDB" id="527344at2759"/>
<dbReference type="UniPathway" id="UPA00143"/>
<keyword evidence="3 5" id="KW-0808">Transferase</keyword>
<dbReference type="GO" id="GO:0005737">
    <property type="term" value="C:cytoplasm"/>
    <property type="evidence" value="ECO:0007669"/>
    <property type="project" value="UniProtKB-SubCell"/>
</dbReference>
<evidence type="ECO:0000259" key="6">
    <source>
        <dbReference type="Pfam" id="PF18102"/>
    </source>
</evidence>
<comment type="catalytic activity">
    <reaction evidence="1 5">
        <text>S-ubiquitinyl-[E2 ubiquitin-conjugating enzyme]-L-cysteine + [acceptor protein]-L-lysine = [E2 ubiquitin-conjugating enzyme]-L-cysteine + N(6)-ubiquitinyl-[acceptor protein]-L-lysine.</text>
        <dbReference type="EC" id="2.3.2.27"/>
    </reaction>
</comment>
<comment type="similarity">
    <text evidence="5">Belongs to the Deltex family.</text>
</comment>
<proteinExistence type="inferred from homology"/>
<feature type="domain" description="Deltex C-terminal" evidence="6">
    <location>
        <begin position="60"/>
        <end position="191"/>
    </location>
</feature>
<accession>A0A553QGS0</accession>
<evidence type="ECO:0000313" key="8">
    <source>
        <dbReference type="Proteomes" id="UP000316079"/>
    </source>
</evidence>
<dbReference type="STRING" id="623744.A0A553QGS0"/>
<dbReference type="GO" id="GO:0007219">
    <property type="term" value="P:Notch signaling pathway"/>
    <property type="evidence" value="ECO:0007669"/>
    <property type="project" value="InterPro"/>
</dbReference>
<dbReference type="AlphaFoldDB" id="A0A553QGS0"/>
<evidence type="ECO:0000256" key="4">
    <source>
        <dbReference type="ARBA" id="ARBA00022723"/>
    </source>
</evidence>
<dbReference type="PANTHER" id="PTHR12622">
    <property type="entry name" value="DELTEX-RELATED"/>
    <property type="match status" value="1"/>
</dbReference>
<dbReference type="InterPro" id="IPR039396">
    <property type="entry name" value="Deltex_C"/>
</dbReference>
<keyword evidence="5" id="KW-0862">Zinc</keyword>
<keyword evidence="5" id="KW-0963">Cytoplasm</keyword>
<reference evidence="7 8" key="1">
    <citation type="journal article" date="2019" name="Sci. Data">
        <title>Hybrid genome assembly and annotation of Danionella translucida.</title>
        <authorList>
            <person name="Kadobianskyi M."/>
            <person name="Schulze L."/>
            <person name="Schuelke M."/>
            <person name="Judkewitz B."/>
        </authorList>
    </citation>
    <scope>NUCLEOTIDE SEQUENCE [LARGE SCALE GENOMIC DNA]</scope>
    <source>
        <strain evidence="7 8">Bolton</strain>
    </source>
</reference>
<dbReference type="InterPro" id="IPR039399">
    <property type="entry name" value="Deltex_C_sf"/>
</dbReference>
<dbReference type="GO" id="GO:0061630">
    <property type="term" value="F:ubiquitin protein ligase activity"/>
    <property type="evidence" value="ECO:0007669"/>
    <property type="project" value="UniProtKB-UniRule"/>
</dbReference>
<evidence type="ECO:0000256" key="3">
    <source>
        <dbReference type="ARBA" id="ARBA00022679"/>
    </source>
</evidence>
<comment type="pathway">
    <text evidence="2 5">Protein modification; protein ubiquitination.</text>
</comment>
<name>A0A553QGS0_9TELE</name>
<protein>
    <recommendedName>
        <fullName evidence="5">E3 ubiquitin-protein ligase</fullName>
        <ecNumber evidence="5">2.3.2.27</ecNumber>
    </recommendedName>
</protein>
<organism evidence="7 8">
    <name type="scientific">Danionella cerebrum</name>
    <dbReference type="NCBI Taxonomy" id="2873325"/>
    <lineage>
        <taxon>Eukaryota</taxon>
        <taxon>Metazoa</taxon>
        <taxon>Chordata</taxon>
        <taxon>Craniata</taxon>
        <taxon>Vertebrata</taxon>
        <taxon>Euteleostomi</taxon>
        <taxon>Actinopterygii</taxon>
        <taxon>Neopterygii</taxon>
        <taxon>Teleostei</taxon>
        <taxon>Ostariophysi</taxon>
        <taxon>Cypriniformes</taxon>
        <taxon>Danionidae</taxon>
        <taxon>Danioninae</taxon>
        <taxon>Danionella</taxon>
    </lineage>
</organism>
<evidence type="ECO:0000256" key="5">
    <source>
        <dbReference type="RuleBase" id="RU367105"/>
    </source>
</evidence>
<gene>
    <name evidence="7" type="ORF">DNTS_004576</name>
</gene>
<dbReference type="EMBL" id="SRMA01026000">
    <property type="protein sequence ID" value="TRY89105.1"/>
    <property type="molecule type" value="Genomic_DNA"/>
</dbReference>
<evidence type="ECO:0000313" key="7">
    <source>
        <dbReference type="EMBL" id="TRY89105.1"/>
    </source>
</evidence>
<evidence type="ECO:0000256" key="2">
    <source>
        <dbReference type="ARBA" id="ARBA00004906"/>
    </source>
</evidence>
<dbReference type="Pfam" id="PF18102">
    <property type="entry name" value="DTC"/>
    <property type="match status" value="1"/>
</dbReference>
<keyword evidence="8" id="KW-1185">Reference proteome</keyword>
<dbReference type="GO" id="GO:0008270">
    <property type="term" value="F:zinc ion binding"/>
    <property type="evidence" value="ECO:0007669"/>
    <property type="project" value="UniProtKB-KW"/>
</dbReference>
<dbReference type="InterPro" id="IPR039398">
    <property type="entry name" value="Deltex_fam"/>
</dbReference>
<evidence type="ECO:0000256" key="1">
    <source>
        <dbReference type="ARBA" id="ARBA00000900"/>
    </source>
</evidence>
<comment type="caution">
    <text evidence="7">The sequence shown here is derived from an EMBL/GenBank/DDBJ whole genome shotgun (WGS) entry which is preliminary data.</text>
</comment>